<gene>
    <name evidence="3" type="ORF">KA717_21850</name>
</gene>
<dbReference type="EMBL" id="CP073041">
    <property type="protein sequence ID" value="UXE58673.1"/>
    <property type="molecule type" value="Genomic_DNA"/>
</dbReference>
<evidence type="ECO:0000256" key="1">
    <source>
        <dbReference type="SAM" id="MobiDB-lite"/>
    </source>
</evidence>
<keyword evidence="2" id="KW-1133">Transmembrane helix</keyword>
<dbReference type="Proteomes" id="UP001065613">
    <property type="component" value="Chromosome"/>
</dbReference>
<sequence>MIVNKGNQVPTKIRLNSVQKFLIWSAGADQEVLSQESCRTERYKYESIGTTVVLTAIMAFCSGGYALFTVFGSLKISISLGFIWANIIFNLDRFFILTASQNKSSSKLQFWGGATTRLTIAILLGFIVAKPLELRLFESEINQKISQQRRERERQESINDQKTPYAQRINEINQILKDKTKEREQLSLSLQQARRNAIEEREGKGRTGKPGKGTIYEEKKELVKNLEQEFASLKQEVQDLNNEKSDLLEKQRSKSNKPQLPQQQWQEGSLLDRISALEALSKNDSAILYTNWLITVLLIIIEISPVLVKILSKEGVYEKLLKKETIYRMDQENLARITEKELLKMKELKDFQLKVDDLMFEYIRLRERNREKIENIEINDAKKFYQEYDEETAKFIKLCQERVTHYKSLVEQTLFLDKDNELFKN</sequence>
<feature type="transmembrane region" description="Helical" evidence="2">
    <location>
        <begin position="48"/>
        <end position="68"/>
    </location>
</feature>
<keyword evidence="2" id="KW-0812">Transmembrane</keyword>
<name>A0A977KS48_9CYAN</name>
<protein>
    <submittedName>
        <fullName evidence="3">DUF4407 domain-containing protein</fullName>
    </submittedName>
</protein>
<feature type="transmembrane region" description="Helical" evidence="2">
    <location>
        <begin position="108"/>
        <end position="129"/>
    </location>
</feature>
<feature type="transmembrane region" description="Helical" evidence="2">
    <location>
        <begin position="74"/>
        <end position="96"/>
    </location>
</feature>
<feature type="region of interest" description="Disordered" evidence="1">
    <location>
        <begin position="242"/>
        <end position="264"/>
    </location>
</feature>
<feature type="compositionally biased region" description="Basic and acidic residues" evidence="1">
    <location>
        <begin position="242"/>
        <end position="252"/>
    </location>
</feature>
<organism evidence="3">
    <name type="scientific">Woronichinia naegeliana WA131</name>
    <dbReference type="NCBI Taxonomy" id="2824559"/>
    <lineage>
        <taxon>Bacteria</taxon>
        <taxon>Bacillati</taxon>
        <taxon>Cyanobacteriota</taxon>
        <taxon>Cyanophyceae</taxon>
        <taxon>Synechococcales</taxon>
        <taxon>Coelosphaeriaceae</taxon>
        <taxon>Woronichinia</taxon>
    </lineage>
</organism>
<evidence type="ECO:0000313" key="3">
    <source>
        <dbReference type="EMBL" id="UXE58673.1"/>
    </source>
</evidence>
<dbReference type="Pfam" id="PF14362">
    <property type="entry name" value="DUF4407"/>
    <property type="match status" value="1"/>
</dbReference>
<dbReference type="InterPro" id="IPR025519">
    <property type="entry name" value="DUF4407"/>
</dbReference>
<dbReference type="KEGG" id="wna:KA717_21850"/>
<feature type="compositionally biased region" description="Basic and acidic residues" evidence="1">
    <location>
        <begin position="196"/>
        <end position="205"/>
    </location>
</feature>
<proteinExistence type="predicted"/>
<feature type="region of interest" description="Disordered" evidence="1">
    <location>
        <begin position="190"/>
        <end position="214"/>
    </location>
</feature>
<accession>A0A977KS48</accession>
<dbReference type="AlphaFoldDB" id="A0A977KS48"/>
<evidence type="ECO:0000256" key="2">
    <source>
        <dbReference type="SAM" id="Phobius"/>
    </source>
</evidence>
<keyword evidence="2" id="KW-0472">Membrane</keyword>
<reference evidence="3" key="1">
    <citation type="submission" date="2021-04" db="EMBL/GenBank/DDBJ databases">
        <title>Genome sequence of Woronichinia naegeliana from Washington state freshwater lake bloom.</title>
        <authorList>
            <person name="Dreher T.W."/>
        </authorList>
    </citation>
    <scope>NUCLEOTIDE SEQUENCE</scope>
    <source>
        <strain evidence="3">WA131</strain>
    </source>
</reference>